<keyword evidence="5" id="KW-0249">Electron transport</keyword>
<evidence type="ECO:0000256" key="2">
    <source>
        <dbReference type="ARBA" id="ARBA00022553"/>
    </source>
</evidence>
<gene>
    <name evidence="7" type="primary">rnfG</name>
    <name evidence="7" type="ORF">BWY73_01192</name>
</gene>
<dbReference type="Pfam" id="PF04205">
    <property type="entry name" value="FMN_bind"/>
    <property type="match status" value="1"/>
</dbReference>
<dbReference type="PANTHER" id="PTHR36118:SF1">
    <property type="entry name" value="ION-TRANSLOCATING OXIDOREDUCTASE COMPLEX SUBUNIT G"/>
    <property type="match status" value="1"/>
</dbReference>
<dbReference type="GO" id="GO:0009055">
    <property type="term" value="F:electron transfer activity"/>
    <property type="evidence" value="ECO:0007669"/>
    <property type="project" value="InterPro"/>
</dbReference>
<accession>A0A1V5MCW4</accession>
<dbReference type="InterPro" id="IPR010209">
    <property type="entry name" value="Ion_transpt_RnfG/RsxG"/>
</dbReference>
<feature type="domain" description="FMN-binding" evidence="6">
    <location>
        <begin position="12"/>
        <end position="103"/>
    </location>
</feature>
<dbReference type="GO" id="GO:0005886">
    <property type="term" value="C:plasma membrane"/>
    <property type="evidence" value="ECO:0007669"/>
    <property type="project" value="InterPro"/>
</dbReference>
<dbReference type="SMART" id="SM00900">
    <property type="entry name" value="FMN_bind"/>
    <property type="match status" value="1"/>
</dbReference>
<comment type="caution">
    <text evidence="7">The sequence shown here is derived from an EMBL/GenBank/DDBJ whole genome shotgun (WGS) entry which is preliminary data.</text>
</comment>
<evidence type="ECO:0000259" key="6">
    <source>
        <dbReference type="SMART" id="SM00900"/>
    </source>
</evidence>
<keyword evidence="4" id="KW-0288">FMN</keyword>
<evidence type="ECO:0000256" key="1">
    <source>
        <dbReference type="ARBA" id="ARBA00022448"/>
    </source>
</evidence>
<keyword evidence="1" id="KW-0813">Transport</keyword>
<evidence type="ECO:0000256" key="5">
    <source>
        <dbReference type="ARBA" id="ARBA00022982"/>
    </source>
</evidence>
<name>A0A1V5MCW4_UNCT6</name>
<evidence type="ECO:0000313" key="7">
    <source>
        <dbReference type="EMBL" id="OPZ91049.1"/>
    </source>
</evidence>
<dbReference type="AlphaFoldDB" id="A0A1V5MCW4"/>
<protein>
    <submittedName>
        <fullName evidence="7">Electron transport complex protein RnfG</fullName>
    </submittedName>
</protein>
<organism evidence="7">
    <name type="scientific">candidate division TA06 bacterium ADurb.Bin417</name>
    <dbReference type="NCBI Taxonomy" id="1852828"/>
    <lineage>
        <taxon>Bacteria</taxon>
        <taxon>Bacteria division TA06</taxon>
    </lineage>
</organism>
<proteinExistence type="predicted"/>
<dbReference type="InterPro" id="IPR007329">
    <property type="entry name" value="FMN-bd"/>
</dbReference>
<dbReference type="GO" id="GO:0010181">
    <property type="term" value="F:FMN binding"/>
    <property type="evidence" value="ECO:0007669"/>
    <property type="project" value="InterPro"/>
</dbReference>
<reference evidence="7" key="1">
    <citation type="submission" date="2017-02" db="EMBL/GenBank/DDBJ databases">
        <title>Delving into the versatile metabolic prowess of the omnipresent phylum Bacteroidetes.</title>
        <authorList>
            <person name="Nobu M.K."/>
            <person name="Mei R."/>
            <person name="Narihiro T."/>
            <person name="Kuroda K."/>
            <person name="Liu W.-T."/>
        </authorList>
    </citation>
    <scope>NUCLEOTIDE SEQUENCE</scope>
    <source>
        <strain evidence="7">ADurb.Bin417</strain>
    </source>
</reference>
<evidence type="ECO:0000256" key="3">
    <source>
        <dbReference type="ARBA" id="ARBA00022630"/>
    </source>
</evidence>
<dbReference type="Proteomes" id="UP000485484">
    <property type="component" value="Unassembled WGS sequence"/>
</dbReference>
<keyword evidence="3" id="KW-0285">Flavoprotein</keyword>
<evidence type="ECO:0000256" key="4">
    <source>
        <dbReference type="ARBA" id="ARBA00022643"/>
    </source>
</evidence>
<dbReference type="GO" id="GO:0022900">
    <property type="term" value="P:electron transport chain"/>
    <property type="evidence" value="ECO:0007669"/>
    <property type="project" value="InterPro"/>
</dbReference>
<sequence>MAGYSLPGQGMGYGGQINLIIGVTPDFKKSTGLKVLENVETPGLGGKIGEKAFQAGFLGLVLEPAVALVKGARTKDNEIPAITGATISSRAVVNIVNGLIKKYRPLILKENQTVNPQ</sequence>
<keyword evidence="2" id="KW-0597">Phosphoprotein</keyword>
<dbReference type="PANTHER" id="PTHR36118">
    <property type="entry name" value="ION-TRANSLOCATING OXIDOREDUCTASE COMPLEX SUBUNIT G"/>
    <property type="match status" value="1"/>
</dbReference>
<dbReference type="EMBL" id="MWAK01000208">
    <property type="protein sequence ID" value="OPZ91049.1"/>
    <property type="molecule type" value="Genomic_DNA"/>
</dbReference>